<sequence>MCDIKIYLLEVFVDTCNKNVLRDLRCSLVEIRKTENFDTYSSEYKGELKRYQQSQLKTSDDTIHLRYFSLTNFFVKCKYMRH</sequence>
<comment type="caution">
    <text evidence="1">The sequence shown here is derived from an EMBL/GenBank/DDBJ whole genome shotgun (WGS) entry which is preliminary data.</text>
</comment>
<reference evidence="1 2" key="1">
    <citation type="journal article" date="2024" name="Ann. Entomol. Soc. Am.">
        <title>Genomic analyses of the southern and eastern yellowjacket wasps (Hymenoptera: Vespidae) reveal evolutionary signatures of social life.</title>
        <authorList>
            <person name="Catto M.A."/>
            <person name="Caine P.B."/>
            <person name="Orr S.E."/>
            <person name="Hunt B.G."/>
            <person name="Goodisman M.A.D."/>
        </authorList>
    </citation>
    <scope>NUCLEOTIDE SEQUENCE [LARGE SCALE GENOMIC DNA]</scope>
    <source>
        <strain evidence="1">232</strain>
        <tissue evidence="1">Head and thorax</tissue>
    </source>
</reference>
<protein>
    <submittedName>
        <fullName evidence="1">Uncharacterized protein</fullName>
    </submittedName>
</protein>
<evidence type="ECO:0000313" key="2">
    <source>
        <dbReference type="Proteomes" id="UP001607303"/>
    </source>
</evidence>
<dbReference type="EMBL" id="JAYRBN010000061">
    <property type="protein sequence ID" value="KAL2739660.1"/>
    <property type="molecule type" value="Genomic_DNA"/>
</dbReference>
<gene>
    <name evidence="1" type="ORF">V1477_011049</name>
</gene>
<name>A0ABD2C487_VESMC</name>
<accession>A0ABD2C487</accession>
<proteinExistence type="predicted"/>
<organism evidence="1 2">
    <name type="scientific">Vespula maculifrons</name>
    <name type="common">Eastern yellow jacket</name>
    <name type="synonym">Wasp</name>
    <dbReference type="NCBI Taxonomy" id="7453"/>
    <lineage>
        <taxon>Eukaryota</taxon>
        <taxon>Metazoa</taxon>
        <taxon>Ecdysozoa</taxon>
        <taxon>Arthropoda</taxon>
        <taxon>Hexapoda</taxon>
        <taxon>Insecta</taxon>
        <taxon>Pterygota</taxon>
        <taxon>Neoptera</taxon>
        <taxon>Endopterygota</taxon>
        <taxon>Hymenoptera</taxon>
        <taxon>Apocrita</taxon>
        <taxon>Aculeata</taxon>
        <taxon>Vespoidea</taxon>
        <taxon>Vespidae</taxon>
        <taxon>Vespinae</taxon>
        <taxon>Vespula</taxon>
    </lineage>
</organism>
<evidence type="ECO:0000313" key="1">
    <source>
        <dbReference type="EMBL" id="KAL2739660.1"/>
    </source>
</evidence>
<keyword evidence="2" id="KW-1185">Reference proteome</keyword>
<dbReference type="Proteomes" id="UP001607303">
    <property type="component" value="Unassembled WGS sequence"/>
</dbReference>
<dbReference type="AlphaFoldDB" id="A0ABD2C487"/>